<keyword evidence="1" id="KW-0472">Membrane</keyword>
<proteinExistence type="predicted"/>
<sequence>MKPSLWRDHVLPFSLLLSVLALASWSGDYLLHRMNLVWVGRYLGILGTLLIIVSFYYSLRKRKIVTTGNPVTLLRMHEFSAWLGSLMILIHAGVHFNAILPWLGTVAMSVNVVSGLVGRLLLKRAKAHVQAQREQFQLRGLSQPEVEQAVFWDAVTLYIMNQWRKVHIPIYIVFMVMALGHILSVFMFWGWV</sequence>
<dbReference type="Proteomes" id="UP000192505">
    <property type="component" value="Unassembled WGS sequence"/>
</dbReference>
<feature type="transmembrane region" description="Helical" evidence="1">
    <location>
        <begin position="79"/>
        <end position="96"/>
    </location>
</feature>
<name>A0A1W9KPM0_9BURK</name>
<keyword evidence="1" id="KW-1133">Transmembrane helix</keyword>
<dbReference type="AlphaFoldDB" id="A0A1W9KPM0"/>
<feature type="transmembrane region" description="Helical" evidence="1">
    <location>
        <begin position="168"/>
        <end position="191"/>
    </location>
</feature>
<protein>
    <submittedName>
        <fullName evidence="2">Uncharacterized protein</fullName>
    </submittedName>
</protein>
<feature type="transmembrane region" description="Helical" evidence="1">
    <location>
        <begin position="42"/>
        <end position="59"/>
    </location>
</feature>
<feature type="transmembrane region" description="Helical" evidence="1">
    <location>
        <begin position="102"/>
        <end position="122"/>
    </location>
</feature>
<reference evidence="2 3" key="1">
    <citation type="submission" date="2017-01" db="EMBL/GenBank/DDBJ databases">
        <title>Novel large sulfur bacteria in the metagenomes of groundwater-fed chemosynthetic microbial mats in the Lake Huron basin.</title>
        <authorList>
            <person name="Sharrar A.M."/>
            <person name="Flood B.E."/>
            <person name="Bailey J.V."/>
            <person name="Jones D.S."/>
            <person name="Biddanda B."/>
            <person name="Ruberg S.A."/>
            <person name="Marcus D.N."/>
            <person name="Dick G.J."/>
        </authorList>
    </citation>
    <scope>NUCLEOTIDE SEQUENCE [LARGE SCALE GENOMIC DNA]</scope>
    <source>
        <strain evidence="2">A7</strain>
    </source>
</reference>
<keyword evidence="1" id="KW-0812">Transmembrane</keyword>
<dbReference type="EMBL" id="MTEI01000023">
    <property type="protein sequence ID" value="OQW86098.1"/>
    <property type="molecule type" value="Genomic_DNA"/>
</dbReference>
<organism evidence="2 3">
    <name type="scientific">Rhodoferax ferrireducens</name>
    <dbReference type="NCBI Taxonomy" id="192843"/>
    <lineage>
        <taxon>Bacteria</taxon>
        <taxon>Pseudomonadati</taxon>
        <taxon>Pseudomonadota</taxon>
        <taxon>Betaproteobacteria</taxon>
        <taxon>Burkholderiales</taxon>
        <taxon>Comamonadaceae</taxon>
        <taxon>Rhodoferax</taxon>
    </lineage>
</organism>
<evidence type="ECO:0000313" key="3">
    <source>
        <dbReference type="Proteomes" id="UP000192505"/>
    </source>
</evidence>
<evidence type="ECO:0000256" key="1">
    <source>
        <dbReference type="SAM" id="Phobius"/>
    </source>
</evidence>
<accession>A0A1W9KPM0</accession>
<gene>
    <name evidence="2" type="ORF">BWK72_19040</name>
</gene>
<evidence type="ECO:0000313" key="2">
    <source>
        <dbReference type="EMBL" id="OQW86098.1"/>
    </source>
</evidence>
<comment type="caution">
    <text evidence="2">The sequence shown here is derived from an EMBL/GenBank/DDBJ whole genome shotgun (WGS) entry which is preliminary data.</text>
</comment>